<dbReference type="Gene3D" id="1.20.1250.20">
    <property type="entry name" value="MFS general substrate transporter like domains"/>
    <property type="match status" value="1"/>
</dbReference>
<dbReference type="AlphaFoldDB" id="A0A368QJS0"/>
<comment type="subcellular location">
    <subcellularLocation>
        <location evidence="1">Membrane</location>
        <topology evidence="1">Multi-pass membrane protein</topology>
    </subcellularLocation>
</comment>
<dbReference type="InterPro" id="IPR036259">
    <property type="entry name" value="MFS_trans_sf"/>
</dbReference>
<feature type="transmembrane region" description="Helical" evidence="7">
    <location>
        <begin position="217"/>
        <end position="238"/>
    </location>
</feature>
<feature type="transmembrane region" description="Helical" evidence="7">
    <location>
        <begin position="179"/>
        <end position="197"/>
    </location>
</feature>
<proteinExistence type="inferred from homology"/>
<dbReference type="EMBL" id="CM003530">
    <property type="protein sequence ID" value="RCV18227.1"/>
    <property type="molecule type" value="Genomic_DNA"/>
</dbReference>
<keyword evidence="4 7" id="KW-1133">Transmembrane helix</keyword>
<evidence type="ECO:0000313" key="8">
    <source>
        <dbReference type="EMBL" id="RCV18227.1"/>
    </source>
</evidence>
<evidence type="ECO:0000256" key="3">
    <source>
        <dbReference type="ARBA" id="ARBA00022692"/>
    </source>
</evidence>
<feature type="transmembrane region" description="Helical" evidence="7">
    <location>
        <begin position="103"/>
        <end position="124"/>
    </location>
</feature>
<keyword evidence="5 7" id="KW-0472">Membrane</keyword>
<evidence type="ECO:0000256" key="5">
    <source>
        <dbReference type="ARBA" id="ARBA00023136"/>
    </source>
</evidence>
<evidence type="ECO:0000256" key="4">
    <source>
        <dbReference type="ARBA" id="ARBA00022989"/>
    </source>
</evidence>
<sequence length="605" mass="64343">METKGPQEPQPRRNLRADHESLQPQPGDARNNKGGWITFPFLAVAMLGLGVARGGATSNFVVYLVKKYNVPRVDAVQISSIALGCLSLAPVGGAIVADAFFGCYPVVAVSMVFSVLVSASNFLLSSSSSDRITNVRMDTRDQALVMFTLTASLHGLRPVPCQPGAGGDACEPASTGQMAALYAAVFMLCVSAGGARFNQATLGASQFDAAADRDVLFNWYFVFFYASSVVGSTAIVYVQDNVSWALGYAISGAASLAGVAALLAGTPYYRRPGAQGSPFTALARVAVAAARKWKVNLATTSEELRFYHGRRCSSASDKDGDVSDATSLAAPSDSFSFLNRAALLTDGDVTPADGSVVRPWRICTVREVEDFKAVVRILPLWSSSIVLSVAFGTQINFTVLQALAMDRALGGFTVPAGSMTVVILVSIVASLILLDRALLPLWRRLTGHTPTPLQRIGAGHVLAVLSLAACAVVERRRMATVRAHGAEGQPAWVSPLSVTWLVLPLALAGAGEALYFPGGVTLYYEEFPPPLRNTSTGMVAVVIALGFYLSAALVGVVRRATAWLPNNMNASRLENIYWLLAVMATVNFGYYLLCAKLYKYQNVGK</sequence>
<name>A0A368QJS0_SETIT</name>
<comment type="similarity">
    <text evidence="2">Belongs to the major facilitator superfamily. Proton-dependent oligopeptide transporter (POT/PTR) (TC 2.A.17) family.</text>
</comment>
<protein>
    <submittedName>
        <fullName evidence="8">Uncharacterized protein</fullName>
    </submittedName>
</protein>
<feature type="transmembrane region" description="Helical" evidence="7">
    <location>
        <begin position="76"/>
        <end position="97"/>
    </location>
</feature>
<feature type="transmembrane region" description="Helical" evidence="7">
    <location>
        <begin position="245"/>
        <end position="269"/>
    </location>
</feature>
<dbReference type="SUPFAM" id="SSF103473">
    <property type="entry name" value="MFS general substrate transporter"/>
    <property type="match status" value="1"/>
</dbReference>
<reference evidence="8" key="2">
    <citation type="submission" date="2015-07" db="EMBL/GenBank/DDBJ databases">
        <authorList>
            <person name="Noorani M."/>
        </authorList>
    </citation>
    <scope>NUCLEOTIDE SEQUENCE</scope>
    <source>
        <strain evidence="8">Yugu1</strain>
    </source>
</reference>
<dbReference type="GO" id="GO:0022857">
    <property type="term" value="F:transmembrane transporter activity"/>
    <property type="evidence" value="ECO:0007669"/>
    <property type="project" value="InterPro"/>
</dbReference>
<organism evidence="8">
    <name type="scientific">Setaria italica</name>
    <name type="common">Foxtail millet</name>
    <name type="synonym">Panicum italicum</name>
    <dbReference type="NCBI Taxonomy" id="4555"/>
    <lineage>
        <taxon>Eukaryota</taxon>
        <taxon>Viridiplantae</taxon>
        <taxon>Streptophyta</taxon>
        <taxon>Embryophyta</taxon>
        <taxon>Tracheophyta</taxon>
        <taxon>Spermatophyta</taxon>
        <taxon>Magnoliopsida</taxon>
        <taxon>Liliopsida</taxon>
        <taxon>Poales</taxon>
        <taxon>Poaceae</taxon>
        <taxon>PACMAD clade</taxon>
        <taxon>Panicoideae</taxon>
        <taxon>Panicodae</taxon>
        <taxon>Paniceae</taxon>
        <taxon>Cenchrinae</taxon>
        <taxon>Setaria</taxon>
    </lineage>
</organism>
<evidence type="ECO:0000256" key="6">
    <source>
        <dbReference type="SAM" id="MobiDB-lite"/>
    </source>
</evidence>
<feature type="region of interest" description="Disordered" evidence="6">
    <location>
        <begin position="1"/>
        <end position="31"/>
    </location>
</feature>
<dbReference type="InterPro" id="IPR000109">
    <property type="entry name" value="POT_fam"/>
</dbReference>
<dbReference type="GO" id="GO:0016020">
    <property type="term" value="C:membrane"/>
    <property type="evidence" value="ECO:0007669"/>
    <property type="project" value="UniProtKB-SubCell"/>
</dbReference>
<feature type="transmembrane region" description="Helical" evidence="7">
    <location>
        <begin position="493"/>
        <end position="516"/>
    </location>
</feature>
<feature type="transmembrane region" description="Helical" evidence="7">
    <location>
        <begin position="536"/>
        <end position="557"/>
    </location>
</feature>
<evidence type="ECO:0000256" key="2">
    <source>
        <dbReference type="ARBA" id="ARBA00005982"/>
    </source>
</evidence>
<feature type="transmembrane region" description="Helical" evidence="7">
    <location>
        <begin position="41"/>
        <end position="64"/>
    </location>
</feature>
<dbReference type="Pfam" id="PF00854">
    <property type="entry name" value="PTR2"/>
    <property type="match status" value="1"/>
</dbReference>
<keyword evidence="3 7" id="KW-0812">Transmembrane</keyword>
<feature type="transmembrane region" description="Helical" evidence="7">
    <location>
        <begin position="380"/>
        <end position="400"/>
    </location>
</feature>
<accession>A0A368QJS0</accession>
<reference evidence="8" key="1">
    <citation type="journal article" date="2012" name="Nat. Biotechnol.">
        <title>Reference genome sequence of the model plant Setaria.</title>
        <authorList>
            <person name="Bennetzen J.L."/>
            <person name="Schmutz J."/>
            <person name="Wang H."/>
            <person name="Percifield R."/>
            <person name="Hawkins J."/>
            <person name="Pontaroli A.C."/>
            <person name="Estep M."/>
            <person name="Feng L."/>
            <person name="Vaughn J.N."/>
            <person name="Grimwood J."/>
            <person name="Jenkins J."/>
            <person name="Barry K."/>
            <person name="Lindquist E."/>
            <person name="Hellsten U."/>
            <person name="Deshpande S."/>
            <person name="Wang X."/>
            <person name="Wu X."/>
            <person name="Mitros T."/>
            <person name="Triplett J."/>
            <person name="Yang X."/>
            <person name="Ye C.Y."/>
            <person name="Mauro-Herrera M."/>
            <person name="Wang L."/>
            <person name="Li P."/>
            <person name="Sharma M."/>
            <person name="Sharma R."/>
            <person name="Ronald P.C."/>
            <person name="Panaud O."/>
            <person name="Kellogg E.A."/>
            <person name="Brutnell T.P."/>
            <person name="Doust A.N."/>
            <person name="Tuskan G.A."/>
            <person name="Rokhsar D."/>
            <person name="Devos K.M."/>
        </authorList>
    </citation>
    <scope>NUCLEOTIDE SEQUENCE [LARGE SCALE GENOMIC DNA]</scope>
    <source>
        <strain evidence="8">Yugu1</strain>
    </source>
</reference>
<feature type="transmembrane region" description="Helical" evidence="7">
    <location>
        <begin position="412"/>
        <end position="433"/>
    </location>
</feature>
<feature type="transmembrane region" description="Helical" evidence="7">
    <location>
        <begin position="577"/>
        <end position="598"/>
    </location>
</feature>
<gene>
    <name evidence="8" type="ORF">SETIT_3G283000v2</name>
</gene>
<evidence type="ECO:0000256" key="7">
    <source>
        <dbReference type="SAM" id="Phobius"/>
    </source>
</evidence>
<dbReference type="PANTHER" id="PTHR11654">
    <property type="entry name" value="OLIGOPEPTIDE TRANSPORTER-RELATED"/>
    <property type="match status" value="1"/>
</dbReference>
<evidence type="ECO:0000256" key="1">
    <source>
        <dbReference type="ARBA" id="ARBA00004141"/>
    </source>
</evidence>
<dbReference type="OrthoDB" id="8904098at2759"/>